<dbReference type="Proteomes" id="UP000202888">
    <property type="component" value="Segment"/>
</dbReference>
<dbReference type="SFLD" id="SFLDG01126">
    <property type="entry name" value="C1.2:_Nucleotidase_Like"/>
    <property type="match status" value="1"/>
</dbReference>
<evidence type="ECO:0000313" key="1">
    <source>
        <dbReference type="EMBL" id="AJT61031.1"/>
    </source>
</evidence>
<keyword evidence="2" id="KW-1185">Reference proteome</keyword>
<dbReference type="GO" id="GO:0009223">
    <property type="term" value="P:pyrimidine deoxyribonucleotide catabolic process"/>
    <property type="evidence" value="ECO:0007669"/>
    <property type="project" value="TreeGrafter"/>
</dbReference>
<dbReference type="InterPro" id="IPR036412">
    <property type="entry name" value="HAD-like_sf"/>
</dbReference>
<dbReference type="PANTHER" id="PTHR16504">
    <property type="entry name" value="5'(3')-DEOXYRIBONUCLEOTIDASE"/>
    <property type="match status" value="1"/>
</dbReference>
<dbReference type="SFLD" id="SFLDS00003">
    <property type="entry name" value="Haloacid_Dehalogenase"/>
    <property type="match status" value="1"/>
</dbReference>
<name>A0A0D4DB39_9CAUD</name>
<sequence length="170" mass="19750">MNLMNVVKLMIRAIRRAKKVDKPIVYIDMDNVLVDFQSGINSLSLWEKNQYEGRYDECPGIFSHMKPLSGAVAAFEMLNKHFDCYILSTAPWDNPGAWQDKRLWVERYLGKAAYKRLILSHNKQLNFGHYLIDDRTKNGAGEFMGEHIHFGTDEFPDWVSVVTYLTSEKK</sequence>
<evidence type="ECO:0000313" key="2">
    <source>
        <dbReference type="Proteomes" id="UP000202888"/>
    </source>
</evidence>
<dbReference type="OrthoDB" id="10493at10239"/>
<dbReference type="Gene3D" id="3.40.50.1000">
    <property type="entry name" value="HAD superfamily/HAD-like"/>
    <property type="match status" value="1"/>
</dbReference>
<dbReference type="RefSeq" id="YP_009201293.1">
    <property type="nucleotide sequence ID" value="NC_028829.1"/>
</dbReference>
<dbReference type="Pfam" id="PF06941">
    <property type="entry name" value="NT5C"/>
    <property type="match status" value="1"/>
</dbReference>
<dbReference type="SFLD" id="SFLDG01145">
    <property type="entry name" value="C1.2.1"/>
    <property type="match status" value="1"/>
</dbReference>
<dbReference type="InterPro" id="IPR010708">
    <property type="entry name" value="5'(3')-deoxyribonucleotidase"/>
</dbReference>
<dbReference type="InterPro" id="IPR023214">
    <property type="entry name" value="HAD_sf"/>
</dbReference>
<accession>A0A0D4DB39</accession>
<dbReference type="PANTHER" id="PTHR16504:SF4">
    <property type="entry name" value="5'(3')-DEOXYRIBONUCLEOTIDASE"/>
    <property type="match status" value="1"/>
</dbReference>
<dbReference type="GO" id="GO:0008253">
    <property type="term" value="F:5'-nucleotidase activity"/>
    <property type="evidence" value="ECO:0007669"/>
    <property type="project" value="InterPro"/>
</dbReference>
<reference evidence="1 2" key="1">
    <citation type="journal article" date="2016" name="Genom Data">
        <title>Complete genome sequence of a giant Vibrio phage ValKK3 infecting Vibrio alginolyticus.</title>
        <authorList>
            <person name="Lal T.M."/>
            <person name="Sano M."/>
            <person name="Hatai K."/>
            <person name="Ransangan J."/>
        </authorList>
    </citation>
    <scope>NUCLEOTIDE SEQUENCE [LARGE SCALE GENOMIC DNA]</scope>
</reference>
<proteinExistence type="predicted"/>
<organism evidence="1 2">
    <name type="scientific">Vibrio phage ValKK3</name>
    <dbReference type="NCBI Taxonomy" id="1610855"/>
    <lineage>
        <taxon>Viruses</taxon>
        <taxon>Duplodnaviria</taxon>
        <taxon>Heunggongvirae</taxon>
        <taxon>Uroviricota</taxon>
        <taxon>Caudoviricetes</taxon>
        <taxon>Pantevenvirales</taxon>
        <taxon>Straboviridae</taxon>
        <taxon>Schizotequatrovirus</taxon>
        <taxon>Schizotequatrovirus valkk3</taxon>
    </lineage>
</organism>
<dbReference type="GeneID" id="26628516"/>
<dbReference type="KEGG" id="vg:26628516"/>
<dbReference type="EMBL" id="KP671755">
    <property type="protein sequence ID" value="AJT61031.1"/>
    <property type="molecule type" value="Genomic_DNA"/>
</dbReference>
<protein>
    <submittedName>
        <fullName evidence="1">Putative 5'(3')-deoxyribonucleotidase</fullName>
    </submittedName>
</protein>
<dbReference type="SUPFAM" id="SSF56784">
    <property type="entry name" value="HAD-like"/>
    <property type="match status" value="1"/>
</dbReference>